<feature type="domain" description="N-acetyltransferase" evidence="1">
    <location>
        <begin position="8"/>
        <end position="175"/>
    </location>
</feature>
<dbReference type="OrthoDB" id="9785602at2"/>
<dbReference type="Gene3D" id="3.40.630.30">
    <property type="match status" value="1"/>
</dbReference>
<sequence length="187" mass="22789">MILTTERLILRDFDERDWKPTLEYQSDPEFLRFNPWHERTELDVHSLIRMFINWGRERPRKKYQLAIVLRKNNQLIGNCGLRMSHAQADMADLGYELDRHYWGYGYATEASRALLAFGFEQLQLHRIWAYCLSENVASAHVLEKIGMRYEGSQLESEWMKGRWWDTMFYAMLEREWQNLRRQSYERR</sequence>
<gene>
    <name evidence="2" type="ORF">KDK_22840</name>
</gene>
<accession>A0A402AHG8</accession>
<keyword evidence="3" id="KW-1185">Reference proteome</keyword>
<dbReference type="PROSITE" id="PS51186">
    <property type="entry name" value="GNAT"/>
    <property type="match status" value="1"/>
</dbReference>
<comment type="caution">
    <text evidence="2">The sequence shown here is derived from an EMBL/GenBank/DDBJ whole genome shotgun (WGS) entry which is preliminary data.</text>
</comment>
<evidence type="ECO:0000313" key="3">
    <source>
        <dbReference type="Proteomes" id="UP000287188"/>
    </source>
</evidence>
<dbReference type="InterPro" id="IPR016181">
    <property type="entry name" value="Acyl_CoA_acyltransferase"/>
</dbReference>
<name>A0A402AHG8_9CHLR</name>
<dbReference type="RefSeq" id="WP_126550016.1">
    <property type="nucleotide sequence ID" value="NZ_BIFS01000001.1"/>
</dbReference>
<dbReference type="GO" id="GO:0016747">
    <property type="term" value="F:acyltransferase activity, transferring groups other than amino-acyl groups"/>
    <property type="evidence" value="ECO:0007669"/>
    <property type="project" value="InterPro"/>
</dbReference>
<dbReference type="SUPFAM" id="SSF55729">
    <property type="entry name" value="Acyl-CoA N-acyltransferases (Nat)"/>
    <property type="match status" value="1"/>
</dbReference>
<dbReference type="InterPro" id="IPR051531">
    <property type="entry name" value="N-acetyltransferase"/>
</dbReference>
<dbReference type="Pfam" id="PF13302">
    <property type="entry name" value="Acetyltransf_3"/>
    <property type="match status" value="1"/>
</dbReference>
<dbReference type="AlphaFoldDB" id="A0A402AHG8"/>
<protein>
    <submittedName>
        <fullName evidence="2">Ribosomal-protein-serine acetyltransferase</fullName>
    </submittedName>
</protein>
<dbReference type="PANTHER" id="PTHR43792">
    <property type="entry name" value="GNAT FAMILY, PUTATIVE (AFU_ORTHOLOGUE AFUA_3G00765)-RELATED-RELATED"/>
    <property type="match status" value="1"/>
</dbReference>
<organism evidence="2 3">
    <name type="scientific">Dictyobacter kobayashii</name>
    <dbReference type="NCBI Taxonomy" id="2014872"/>
    <lineage>
        <taxon>Bacteria</taxon>
        <taxon>Bacillati</taxon>
        <taxon>Chloroflexota</taxon>
        <taxon>Ktedonobacteria</taxon>
        <taxon>Ktedonobacterales</taxon>
        <taxon>Dictyobacteraceae</taxon>
        <taxon>Dictyobacter</taxon>
    </lineage>
</organism>
<evidence type="ECO:0000313" key="2">
    <source>
        <dbReference type="EMBL" id="GCE18484.1"/>
    </source>
</evidence>
<dbReference type="Proteomes" id="UP000287188">
    <property type="component" value="Unassembled WGS sequence"/>
</dbReference>
<proteinExistence type="predicted"/>
<evidence type="ECO:0000259" key="1">
    <source>
        <dbReference type="PROSITE" id="PS51186"/>
    </source>
</evidence>
<dbReference type="InterPro" id="IPR000182">
    <property type="entry name" value="GNAT_dom"/>
</dbReference>
<dbReference type="EMBL" id="BIFS01000001">
    <property type="protein sequence ID" value="GCE18484.1"/>
    <property type="molecule type" value="Genomic_DNA"/>
</dbReference>
<keyword evidence="2" id="KW-0808">Transferase</keyword>
<reference evidence="3" key="1">
    <citation type="submission" date="2018-12" db="EMBL/GenBank/DDBJ databases">
        <title>Tengunoibacter tsumagoiensis gen. nov., sp. nov., Dictyobacter kobayashii sp. nov., D. alpinus sp. nov., and D. joshuensis sp. nov. and description of Dictyobacteraceae fam. nov. within the order Ktedonobacterales isolated from Tengu-no-mugimeshi.</title>
        <authorList>
            <person name="Wang C.M."/>
            <person name="Zheng Y."/>
            <person name="Sakai Y."/>
            <person name="Toyoda A."/>
            <person name="Minakuchi Y."/>
            <person name="Abe K."/>
            <person name="Yokota A."/>
            <person name="Yabe S."/>
        </authorList>
    </citation>
    <scope>NUCLEOTIDE SEQUENCE [LARGE SCALE GENOMIC DNA]</scope>
    <source>
        <strain evidence="3">Uno11</strain>
    </source>
</reference>